<name>A0A0F9HTC3_9ZZZZ</name>
<organism evidence="1">
    <name type="scientific">marine sediment metagenome</name>
    <dbReference type="NCBI Taxonomy" id="412755"/>
    <lineage>
        <taxon>unclassified sequences</taxon>
        <taxon>metagenomes</taxon>
        <taxon>ecological metagenomes</taxon>
    </lineage>
</organism>
<reference evidence="1" key="1">
    <citation type="journal article" date="2015" name="Nature">
        <title>Complex archaea that bridge the gap between prokaryotes and eukaryotes.</title>
        <authorList>
            <person name="Spang A."/>
            <person name="Saw J.H."/>
            <person name="Jorgensen S.L."/>
            <person name="Zaremba-Niedzwiedzka K."/>
            <person name="Martijn J."/>
            <person name="Lind A.E."/>
            <person name="van Eijk R."/>
            <person name="Schleper C."/>
            <person name="Guy L."/>
            <person name="Ettema T.J."/>
        </authorList>
    </citation>
    <scope>NUCLEOTIDE SEQUENCE</scope>
</reference>
<gene>
    <name evidence="1" type="ORF">LCGC14_1663760</name>
</gene>
<dbReference type="AlphaFoldDB" id="A0A0F9HTC3"/>
<proteinExistence type="predicted"/>
<evidence type="ECO:0000313" key="1">
    <source>
        <dbReference type="EMBL" id="KKM18631.1"/>
    </source>
</evidence>
<comment type="caution">
    <text evidence="1">The sequence shown here is derived from an EMBL/GenBank/DDBJ whole genome shotgun (WGS) entry which is preliminary data.</text>
</comment>
<sequence length="112" mass="12966">MRMFKDKNLTDEVENAEINLGIVDAGDVKTFNFWLLNDTPYELVRFTYELKKIDRETDKVTQEISEEAKVIRAPEGFLPNTSNSIIIEYAPLVTMERGLKVSLQIRGKKLRD</sequence>
<accession>A0A0F9HTC3</accession>
<dbReference type="EMBL" id="LAZR01014180">
    <property type="protein sequence ID" value="KKM18631.1"/>
    <property type="molecule type" value="Genomic_DNA"/>
</dbReference>
<protein>
    <submittedName>
        <fullName evidence="1">Uncharacterized protein</fullName>
    </submittedName>
</protein>